<keyword evidence="2" id="KW-1185">Reference proteome</keyword>
<proteinExistence type="predicted"/>
<dbReference type="OrthoDB" id="495803at2"/>
<name>A0A0M2PP63_PROHO</name>
<dbReference type="AlphaFoldDB" id="A0A0M2PP63"/>
<protein>
    <submittedName>
        <fullName evidence="1">YD repeat protein</fullName>
    </submittedName>
</protein>
<sequence length="67" mass="7824">MGKKRDIKQIEAVARLFHMDEIQRRDFGDFIESEKLEGNQGTLNPKGDFTFEELKQKAKEFLGYDDA</sequence>
<organism evidence="1 2">
    <name type="scientific">Prochlorothrix hollandica PCC 9006 = CALU 1027</name>
    <dbReference type="NCBI Taxonomy" id="317619"/>
    <lineage>
        <taxon>Bacteria</taxon>
        <taxon>Bacillati</taxon>
        <taxon>Cyanobacteriota</taxon>
        <taxon>Cyanophyceae</taxon>
        <taxon>Prochlorotrichales</taxon>
        <taxon>Prochlorotrichaceae</taxon>
        <taxon>Prochlorothrix</taxon>
    </lineage>
</organism>
<evidence type="ECO:0000313" key="1">
    <source>
        <dbReference type="EMBL" id="KKI98064.1"/>
    </source>
</evidence>
<dbReference type="EMBL" id="AJTX02000010">
    <property type="protein sequence ID" value="KKI98064.1"/>
    <property type="molecule type" value="Genomic_DNA"/>
</dbReference>
<accession>A0A0M2PP63</accession>
<comment type="caution">
    <text evidence="1">The sequence shown here is derived from an EMBL/GenBank/DDBJ whole genome shotgun (WGS) entry which is preliminary data.</text>
</comment>
<dbReference type="RefSeq" id="WP_016925317.1">
    <property type="nucleotide sequence ID" value="NZ_KB235939.1"/>
</dbReference>
<dbReference type="STRING" id="317619.GCA_000332315_02926"/>
<dbReference type="Proteomes" id="UP000034681">
    <property type="component" value="Unassembled WGS sequence"/>
</dbReference>
<reference evidence="1" key="1">
    <citation type="submission" date="2012-04" db="EMBL/GenBank/DDBJ databases">
        <authorList>
            <person name="Borisov I.G."/>
            <person name="Ivanikova N.V."/>
            <person name="Pinevich A.V."/>
        </authorList>
    </citation>
    <scope>NUCLEOTIDE SEQUENCE</scope>
    <source>
        <strain evidence="1">CALU 1027</strain>
    </source>
</reference>
<gene>
    <name evidence="1" type="ORF">PROH_20220</name>
</gene>
<evidence type="ECO:0000313" key="2">
    <source>
        <dbReference type="Proteomes" id="UP000034681"/>
    </source>
</evidence>